<dbReference type="RefSeq" id="WP_290364586.1">
    <property type="nucleotide sequence ID" value="NZ_JAUFQU010000001.1"/>
</dbReference>
<keyword evidence="2" id="KW-1185">Reference proteome</keyword>
<evidence type="ECO:0000313" key="1">
    <source>
        <dbReference type="EMBL" id="MDN3708734.1"/>
    </source>
</evidence>
<gene>
    <name evidence="1" type="ORF">QW060_16655</name>
</gene>
<dbReference type="Proteomes" id="UP001242368">
    <property type="component" value="Unassembled WGS sequence"/>
</dbReference>
<evidence type="ECO:0000313" key="2">
    <source>
        <dbReference type="Proteomes" id="UP001242368"/>
    </source>
</evidence>
<proteinExistence type="predicted"/>
<dbReference type="EMBL" id="JAUFQU010000001">
    <property type="protein sequence ID" value="MDN3708734.1"/>
    <property type="molecule type" value="Genomic_DNA"/>
</dbReference>
<name>A0ABT8CX17_9FLAO</name>
<comment type="caution">
    <text evidence="1">The sequence shown here is derived from an EMBL/GenBank/DDBJ whole genome shotgun (WGS) entry which is preliminary data.</text>
</comment>
<dbReference type="PROSITE" id="PS51257">
    <property type="entry name" value="PROKAR_LIPOPROTEIN"/>
    <property type="match status" value="1"/>
</dbReference>
<accession>A0ABT8CX17</accession>
<sequence length="185" mass="20859">MKNKILKLSLIFLSVIGTSCSNDEQNFNSKDENQQKVKLSGKDSKEIVFKEVPYNSSNKQIIMDASMEDLLNYIYFDLKFNSDIQEVTIIVNDNKMENSFTLSYDLHDLNLEKTPTGNITFAAGKEKLQIHCSGGKNDGKYKIVDKPTSELGAKWLAIRLNSFFNDCLDNGGCIEVCTYSATIKK</sequence>
<organism evidence="1 2">
    <name type="scientific">Paenimyroides ceti</name>
    <dbReference type="NCBI Taxonomy" id="395087"/>
    <lineage>
        <taxon>Bacteria</taxon>
        <taxon>Pseudomonadati</taxon>
        <taxon>Bacteroidota</taxon>
        <taxon>Flavobacteriia</taxon>
        <taxon>Flavobacteriales</taxon>
        <taxon>Flavobacteriaceae</taxon>
        <taxon>Paenimyroides</taxon>
    </lineage>
</organism>
<reference evidence="2" key="1">
    <citation type="journal article" date="2019" name="Int. J. Syst. Evol. Microbiol.">
        <title>The Global Catalogue of Microorganisms (GCM) 10K type strain sequencing project: providing services to taxonomists for standard genome sequencing and annotation.</title>
        <authorList>
            <consortium name="The Broad Institute Genomics Platform"/>
            <consortium name="The Broad Institute Genome Sequencing Center for Infectious Disease"/>
            <person name="Wu L."/>
            <person name="Ma J."/>
        </authorList>
    </citation>
    <scope>NUCLEOTIDE SEQUENCE [LARGE SCALE GENOMIC DNA]</scope>
    <source>
        <strain evidence="2">CECT 7184</strain>
    </source>
</reference>
<evidence type="ECO:0008006" key="3">
    <source>
        <dbReference type="Google" id="ProtNLM"/>
    </source>
</evidence>
<protein>
    <recommendedName>
        <fullName evidence="3">Lipoprotein</fullName>
    </recommendedName>
</protein>